<gene>
    <name evidence="2" type="ORF">GPM918_LOCUS37722</name>
    <name evidence="1" type="ORF">OVA965_LOCUS9712</name>
    <name evidence="4" type="ORF">SRO942_LOCUS38498</name>
    <name evidence="3" type="ORF">TMI583_LOCUS9709</name>
</gene>
<keyword evidence="5" id="KW-1185">Reference proteome</keyword>
<sequence length="342" mass="39805">MNGPYADNYQKLAAFDPTKNPYNMLINDAVDTHLRKTFGKYGSKFILYLYSNGKHSQRRLSCAVESTSNENEISATQIKRRLITFDIVANLLAIENNMSNPTVDLLLLLHDNYLPKTYLQFIHRTSVESAKCDNDTRKQYIQQMKCVIQGVNKRNTYICKCSEICDYMFYFENCGKPKAKNNCPICNQIIGGNEVFTHKLYDRDPPQISMLLKDGLKFIDNCIKKYENNEIINEQNQNHLSTLGKYVLRLISHSLLLITDEMQLFKLPKDFYKDVNSKNVGQFLQKEIEADIESIINILNEDNCRADYNLWLYTVCKSLESCFAQEQQQKQFAERFEKKECS</sequence>
<evidence type="ECO:0000313" key="2">
    <source>
        <dbReference type="EMBL" id="CAF1524816.1"/>
    </source>
</evidence>
<dbReference type="Proteomes" id="UP000681722">
    <property type="component" value="Unassembled WGS sequence"/>
</dbReference>
<evidence type="ECO:0000313" key="1">
    <source>
        <dbReference type="EMBL" id="CAF0902861.1"/>
    </source>
</evidence>
<dbReference type="Proteomes" id="UP000663829">
    <property type="component" value="Unassembled WGS sequence"/>
</dbReference>
<protein>
    <submittedName>
        <fullName evidence="2">Uncharacterized protein</fullName>
    </submittedName>
</protein>
<dbReference type="Proteomes" id="UP000677228">
    <property type="component" value="Unassembled WGS sequence"/>
</dbReference>
<evidence type="ECO:0000313" key="3">
    <source>
        <dbReference type="EMBL" id="CAF3683276.1"/>
    </source>
</evidence>
<evidence type="ECO:0000313" key="5">
    <source>
        <dbReference type="Proteomes" id="UP000663829"/>
    </source>
</evidence>
<dbReference type="EMBL" id="CAJOBC010089759">
    <property type="protein sequence ID" value="CAF4383767.1"/>
    <property type="molecule type" value="Genomic_DNA"/>
</dbReference>
<organism evidence="2 5">
    <name type="scientific">Didymodactylos carnosus</name>
    <dbReference type="NCBI Taxonomy" id="1234261"/>
    <lineage>
        <taxon>Eukaryota</taxon>
        <taxon>Metazoa</taxon>
        <taxon>Spiralia</taxon>
        <taxon>Gnathifera</taxon>
        <taxon>Rotifera</taxon>
        <taxon>Eurotatoria</taxon>
        <taxon>Bdelloidea</taxon>
        <taxon>Philodinida</taxon>
        <taxon>Philodinidae</taxon>
        <taxon>Didymodactylos</taxon>
    </lineage>
</organism>
<accession>A0A815UW89</accession>
<evidence type="ECO:0000313" key="4">
    <source>
        <dbReference type="EMBL" id="CAF4383767.1"/>
    </source>
</evidence>
<dbReference type="EMBL" id="CAJNOQ010024198">
    <property type="protein sequence ID" value="CAF1524816.1"/>
    <property type="molecule type" value="Genomic_DNA"/>
</dbReference>
<name>A0A815UW89_9BILA</name>
<comment type="caution">
    <text evidence="2">The sequence shown here is derived from an EMBL/GenBank/DDBJ whole genome shotgun (WGS) entry which is preliminary data.</text>
</comment>
<dbReference type="AlphaFoldDB" id="A0A815UW89"/>
<dbReference type="EMBL" id="CAJOBA010003484">
    <property type="protein sequence ID" value="CAF3683276.1"/>
    <property type="molecule type" value="Genomic_DNA"/>
</dbReference>
<reference evidence="2" key="1">
    <citation type="submission" date="2021-02" db="EMBL/GenBank/DDBJ databases">
        <authorList>
            <person name="Nowell W R."/>
        </authorList>
    </citation>
    <scope>NUCLEOTIDE SEQUENCE</scope>
</reference>
<dbReference type="Proteomes" id="UP000682733">
    <property type="component" value="Unassembled WGS sequence"/>
</dbReference>
<proteinExistence type="predicted"/>
<dbReference type="EMBL" id="CAJNOK010003482">
    <property type="protein sequence ID" value="CAF0902861.1"/>
    <property type="molecule type" value="Genomic_DNA"/>
</dbReference>